<proteinExistence type="predicted"/>
<dbReference type="InterPro" id="IPR010985">
    <property type="entry name" value="Ribbon_hlx_hlx"/>
</dbReference>
<feature type="domain" description="HicB-like antitoxin of toxin-antitoxin system" evidence="1">
    <location>
        <begin position="27"/>
        <end position="86"/>
    </location>
</feature>
<evidence type="ECO:0000313" key="3">
    <source>
        <dbReference type="Proteomes" id="UP000006732"/>
    </source>
</evidence>
<dbReference type="InterPro" id="IPR031807">
    <property type="entry name" value="HicB-like"/>
</dbReference>
<dbReference type="KEGG" id="ppd:Ppro_2449"/>
<gene>
    <name evidence="2" type="ordered locus">Ppro_2449</name>
</gene>
<dbReference type="RefSeq" id="WP_011736310.1">
    <property type="nucleotide sequence ID" value="NC_008609.1"/>
</dbReference>
<dbReference type="Proteomes" id="UP000006732">
    <property type="component" value="Chromosome"/>
</dbReference>
<evidence type="ECO:0000313" key="2">
    <source>
        <dbReference type="EMBL" id="ABL00055.1"/>
    </source>
</evidence>
<organism evidence="2 3">
    <name type="scientific">Pelobacter propionicus (strain DSM 2379 / NBRC 103807 / OttBd1)</name>
    <dbReference type="NCBI Taxonomy" id="338966"/>
    <lineage>
        <taxon>Bacteria</taxon>
        <taxon>Pseudomonadati</taxon>
        <taxon>Thermodesulfobacteriota</taxon>
        <taxon>Desulfuromonadia</taxon>
        <taxon>Desulfuromonadales</taxon>
        <taxon>Desulfuromonadaceae</taxon>
        <taxon>Pelobacter</taxon>
    </lineage>
</organism>
<protein>
    <recommendedName>
        <fullName evidence="1">HicB-like antitoxin of toxin-antitoxin system domain-containing protein</fullName>
    </recommendedName>
</protein>
<reference evidence="2 3" key="1">
    <citation type="submission" date="2006-10" db="EMBL/GenBank/DDBJ databases">
        <title>Complete sequence of chromosome of Pelobacter propionicus DSM 2379.</title>
        <authorList>
            <consortium name="US DOE Joint Genome Institute"/>
            <person name="Copeland A."/>
            <person name="Lucas S."/>
            <person name="Lapidus A."/>
            <person name="Barry K."/>
            <person name="Detter J.C."/>
            <person name="Glavina del Rio T."/>
            <person name="Hammon N."/>
            <person name="Israni S."/>
            <person name="Dalin E."/>
            <person name="Tice H."/>
            <person name="Pitluck S."/>
            <person name="Saunders E."/>
            <person name="Brettin T."/>
            <person name="Bruce D."/>
            <person name="Han C."/>
            <person name="Tapia R."/>
            <person name="Schmutz J."/>
            <person name="Larimer F."/>
            <person name="Land M."/>
            <person name="Hauser L."/>
            <person name="Kyrpides N."/>
            <person name="Kim E."/>
            <person name="Lovley D."/>
            <person name="Richardson P."/>
        </authorList>
    </citation>
    <scope>NUCLEOTIDE SEQUENCE [LARGE SCALE GENOMIC DNA]</scope>
    <source>
        <strain evidence="3">DSM 2379 / NBRC 103807 / OttBd1</strain>
    </source>
</reference>
<dbReference type="AlphaFoldDB" id="A1ART4"/>
<dbReference type="InterPro" id="IPR008651">
    <property type="entry name" value="Uncharacterised_HicB"/>
</dbReference>
<dbReference type="GO" id="GO:0006355">
    <property type="term" value="P:regulation of DNA-templated transcription"/>
    <property type="evidence" value="ECO:0007669"/>
    <property type="project" value="InterPro"/>
</dbReference>
<dbReference type="Pfam" id="PF15919">
    <property type="entry name" value="HicB_lk_antitox"/>
    <property type="match status" value="1"/>
</dbReference>
<dbReference type="SUPFAM" id="SSF143100">
    <property type="entry name" value="TTHA1013/TTHA0281-like"/>
    <property type="match status" value="1"/>
</dbReference>
<dbReference type="Pfam" id="PF05534">
    <property type="entry name" value="HicB"/>
    <property type="match status" value="1"/>
</dbReference>
<name>A1ART4_PELPD</name>
<evidence type="ECO:0000259" key="1">
    <source>
        <dbReference type="Pfam" id="PF15919"/>
    </source>
</evidence>
<keyword evidence="3" id="KW-1185">Reference proteome</keyword>
<dbReference type="OrthoDB" id="9807959at2"/>
<sequence>MNVKRIKPVAASYPFEAYGHVIAPLSTEDGGGYMITFPDLPGCISDGETMEEALINGRDAFNSWVSAQTDMGRQIPAPSHYDEEGKPVKFVQRLPRSLHATLQARAKAEGVSINTLVLMLISEGLGRREGAEDRRKAA</sequence>
<dbReference type="HOGENOM" id="CLU_125405_0_0_7"/>
<dbReference type="Gene3D" id="3.30.160.250">
    <property type="match status" value="1"/>
</dbReference>
<dbReference type="eggNOG" id="COG1598">
    <property type="taxonomic scope" value="Bacteria"/>
</dbReference>
<dbReference type="STRING" id="338966.Ppro_2449"/>
<dbReference type="SUPFAM" id="SSF47598">
    <property type="entry name" value="Ribbon-helix-helix"/>
    <property type="match status" value="1"/>
</dbReference>
<dbReference type="EMBL" id="CP000482">
    <property type="protein sequence ID" value="ABL00055.1"/>
    <property type="molecule type" value="Genomic_DNA"/>
</dbReference>
<dbReference type="InterPro" id="IPR035069">
    <property type="entry name" value="TTHA1013/TTHA0281-like"/>
</dbReference>
<accession>A1ART4</accession>